<proteinExistence type="predicted"/>
<name>A0ABT5DW50_9BACT</name>
<dbReference type="Proteomes" id="UP001221686">
    <property type="component" value="Unassembled WGS sequence"/>
</dbReference>
<comment type="caution">
    <text evidence="1">The sequence shown here is derived from an EMBL/GenBank/DDBJ whole genome shotgun (WGS) entry which is preliminary data.</text>
</comment>
<sequence>MAFCGGADDRALVVRVDETEVVYDQFDIRYPKHSHLRPEDLLDPLTRSQRMAIVSEGLVAPVQQAGSSGPSMEFTLDGSALALNWGSTSASELADALVTRSPVDGVRLLDQGFSLIEQFGELREAKRIFTAVVGQPARDNILTFRWVPETSASELIAGMWPTPAPTRFPVESLCSETLLCAHVVGTPSAGALAPLATGSFAPERVSELLDTLGLANSTLLILFAVEQWPNALAAIVNGLPPELRAIYDNTTDVGVAVEDAGQGLAVTVLVRTLPAAAASLVGLVEGRGGGGHPARSPKRGKPVFGVGGLAVYLYAWADEQGGWAILTTQPERVKRHLDSAPEAPRHYKLAIQVADTQKVPGLGDLGIGAMLASARLELYQTGDQVSGSITKLP</sequence>
<dbReference type="RefSeq" id="WP_272085431.1">
    <property type="nucleotide sequence ID" value="NZ_JAQNDL010000001.1"/>
</dbReference>
<protein>
    <submittedName>
        <fullName evidence="1">Uncharacterized protein</fullName>
    </submittedName>
</protein>
<keyword evidence="2" id="KW-1185">Reference proteome</keyword>
<gene>
    <name evidence="1" type="ORF">POL25_08575</name>
</gene>
<organism evidence="1 2">
    <name type="scientific">Nannocystis bainbridge</name>
    <dbReference type="NCBI Taxonomy" id="2995303"/>
    <lineage>
        <taxon>Bacteria</taxon>
        <taxon>Pseudomonadati</taxon>
        <taxon>Myxococcota</taxon>
        <taxon>Polyangia</taxon>
        <taxon>Nannocystales</taxon>
        <taxon>Nannocystaceae</taxon>
        <taxon>Nannocystis</taxon>
    </lineage>
</organism>
<evidence type="ECO:0000313" key="1">
    <source>
        <dbReference type="EMBL" id="MDC0716943.1"/>
    </source>
</evidence>
<dbReference type="EMBL" id="JAQNDL010000001">
    <property type="protein sequence ID" value="MDC0716943.1"/>
    <property type="molecule type" value="Genomic_DNA"/>
</dbReference>
<accession>A0ABT5DW50</accession>
<reference evidence="1 2" key="1">
    <citation type="submission" date="2022-11" db="EMBL/GenBank/DDBJ databases">
        <title>Minimal conservation of predation-associated metabolite biosynthetic gene clusters underscores biosynthetic potential of Myxococcota including descriptions for ten novel species: Archangium lansinium sp. nov., Myxococcus landrumus sp. nov., Nannocystis bai.</title>
        <authorList>
            <person name="Ahearne A."/>
            <person name="Stevens C."/>
            <person name="Dowd S."/>
        </authorList>
    </citation>
    <scope>NUCLEOTIDE SEQUENCE [LARGE SCALE GENOMIC DNA]</scope>
    <source>
        <strain evidence="1 2">BB15-2</strain>
    </source>
</reference>
<evidence type="ECO:0000313" key="2">
    <source>
        <dbReference type="Proteomes" id="UP001221686"/>
    </source>
</evidence>